<keyword evidence="4" id="KW-1185">Reference proteome</keyword>
<reference evidence="4" key="2">
    <citation type="submission" date="2015-01" db="EMBL/GenBank/DDBJ databases">
        <title>Evolutionary Origins and Diversification of the Mycorrhizal Mutualists.</title>
        <authorList>
            <consortium name="DOE Joint Genome Institute"/>
            <consortium name="Mycorrhizal Genomics Consortium"/>
            <person name="Kohler A."/>
            <person name="Kuo A."/>
            <person name="Nagy L.G."/>
            <person name="Floudas D."/>
            <person name="Copeland A."/>
            <person name="Barry K.W."/>
            <person name="Cichocki N."/>
            <person name="Veneault-Fourrey C."/>
            <person name="LaButti K."/>
            <person name="Lindquist E.A."/>
            <person name="Lipzen A."/>
            <person name="Lundell T."/>
            <person name="Morin E."/>
            <person name="Murat C."/>
            <person name="Riley R."/>
            <person name="Ohm R."/>
            <person name="Sun H."/>
            <person name="Tunlid A."/>
            <person name="Henrissat B."/>
            <person name="Grigoriev I.V."/>
            <person name="Hibbett D.S."/>
            <person name="Martin F."/>
        </authorList>
    </citation>
    <scope>NUCLEOTIDE SEQUENCE [LARGE SCALE GENOMIC DNA]</scope>
    <source>
        <strain evidence="4">Zn</strain>
    </source>
</reference>
<keyword evidence="2" id="KW-0812">Transmembrane</keyword>
<dbReference type="PANTHER" id="PTHR42055">
    <property type="entry name" value="YALI0E03476P"/>
    <property type="match status" value="1"/>
</dbReference>
<sequence length="617" mass="69351">MPVQRRLFGRPIPPISPRRMAALLGTIAIFAVFTLVFTLPNSISPGPSLSRFTDHKISIPKLKNLPSPSILNPFRAAAHPPPVQKNSTDGDSSWYSDWTWLSPFSSSVTLDEDRSLLPPLAERPPIYTYYDHTIQREHDMKEAHNAVLLTWRRAWWAQGFKPVILGPAEAMSNPLYTELQVKRLEGTLHTELLMWLAWEKMGTGLLCHYLTFPMGLHEDPLLVHLRHGEYPHLTRFDKLGNAMFTGSKADITVAVTKALENPELKAAKNFISAVPADTFKVDTKHGALAFYDDNIIKDKYPKIAKDIVGNGAKGLQLLNELVVSHLHSTWQNIFDEGISVLKPKPDHMTHAVGPAHKLATFLAQCPTSPLPSSCPPNRSRCKPCVAATPLKISTPATYRNTSGLYTIGTVPHPYTMALLTSFKDEIDIPWIRWESERDLWITSLTSLLMGTGMSGAPRLVKFKEAVASELGRSRSLWITAEDDMPEDLDWHFGFTIPQTAIDTGKSETPVPGPERRPKPKLDIKDGPVPTEDDLKREEELLEQAKEFEKSSRKAGKKIRRSIEAWNLADTEAWKFARAFLARNRIERKKWEDEEEHYAGGAGAERGKGWGLGRWFDD</sequence>
<dbReference type="HOGENOM" id="CLU_030660_0_0_1"/>
<protein>
    <submittedName>
        <fullName evidence="3">Uncharacterized protein</fullName>
    </submittedName>
</protein>
<dbReference type="PANTHER" id="PTHR42055:SF1">
    <property type="entry name" value="YALI0E03476P"/>
    <property type="match status" value="1"/>
</dbReference>
<gene>
    <name evidence="3" type="ORF">OIDMADRAFT_102709</name>
</gene>
<feature type="region of interest" description="Disordered" evidence="1">
    <location>
        <begin position="501"/>
        <end position="532"/>
    </location>
</feature>
<dbReference type="Proteomes" id="UP000054321">
    <property type="component" value="Unassembled WGS sequence"/>
</dbReference>
<feature type="transmembrane region" description="Helical" evidence="2">
    <location>
        <begin position="21"/>
        <end position="39"/>
    </location>
</feature>
<feature type="region of interest" description="Disordered" evidence="1">
    <location>
        <begin position="591"/>
        <end position="617"/>
    </location>
</feature>
<evidence type="ECO:0000313" key="4">
    <source>
        <dbReference type="Proteomes" id="UP000054321"/>
    </source>
</evidence>
<dbReference type="AlphaFoldDB" id="A0A0C3HHN7"/>
<organism evidence="3 4">
    <name type="scientific">Oidiodendron maius (strain Zn)</name>
    <dbReference type="NCBI Taxonomy" id="913774"/>
    <lineage>
        <taxon>Eukaryota</taxon>
        <taxon>Fungi</taxon>
        <taxon>Dikarya</taxon>
        <taxon>Ascomycota</taxon>
        <taxon>Pezizomycotina</taxon>
        <taxon>Leotiomycetes</taxon>
        <taxon>Leotiomycetes incertae sedis</taxon>
        <taxon>Myxotrichaceae</taxon>
        <taxon>Oidiodendron</taxon>
    </lineage>
</organism>
<feature type="compositionally biased region" description="Basic and acidic residues" evidence="1">
    <location>
        <begin position="513"/>
        <end position="525"/>
    </location>
</feature>
<reference evidence="3 4" key="1">
    <citation type="submission" date="2014-04" db="EMBL/GenBank/DDBJ databases">
        <authorList>
            <consortium name="DOE Joint Genome Institute"/>
            <person name="Kuo A."/>
            <person name="Martino E."/>
            <person name="Perotto S."/>
            <person name="Kohler A."/>
            <person name="Nagy L.G."/>
            <person name="Floudas D."/>
            <person name="Copeland A."/>
            <person name="Barry K.W."/>
            <person name="Cichocki N."/>
            <person name="Veneault-Fourrey C."/>
            <person name="LaButti K."/>
            <person name="Lindquist E.A."/>
            <person name="Lipzen A."/>
            <person name="Lundell T."/>
            <person name="Morin E."/>
            <person name="Murat C."/>
            <person name="Sun H."/>
            <person name="Tunlid A."/>
            <person name="Henrissat B."/>
            <person name="Grigoriev I.V."/>
            <person name="Hibbett D.S."/>
            <person name="Martin F."/>
            <person name="Nordberg H.P."/>
            <person name="Cantor M.N."/>
            <person name="Hua S.X."/>
        </authorList>
    </citation>
    <scope>NUCLEOTIDE SEQUENCE [LARGE SCALE GENOMIC DNA]</scope>
    <source>
        <strain evidence="3 4">Zn</strain>
    </source>
</reference>
<dbReference type="EMBL" id="KN832874">
    <property type="protein sequence ID" value="KIN02590.1"/>
    <property type="molecule type" value="Genomic_DNA"/>
</dbReference>
<accession>A0A0C3HHN7</accession>
<dbReference type="OrthoDB" id="5312133at2759"/>
<evidence type="ECO:0000313" key="3">
    <source>
        <dbReference type="EMBL" id="KIN02590.1"/>
    </source>
</evidence>
<dbReference type="InParanoid" id="A0A0C3HHN7"/>
<proteinExistence type="predicted"/>
<keyword evidence="2" id="KW-1133">Transmembrane helix</keyword>
<evidence type="ECO:0000256" key="2">
    <source>
        <dbReference type="SAM" id="Phobius"/>
    </source>
</evidence>
<evidence type="ECO:0000256" key="1">
    <source>
        <dbReference type="SAM" id="MobiDB-lite"/>
    </source>
</evidence>
<feature type="compositionally biased region" description="Gly residues" evidence="1">
    <location>
        <begin position="599"/>
        <end position="611"/>
    </location>
</feature>
<keyword evidence="2" id="KW-0472">Membrane</keyword>
<name>A0A0C3HHN7_OIDMZ</name>